<dbReference type="PANTHER" id="PTHR31735:SF1">
    <property type="entry name" value="VACUOLAR MEMBRANE PROTEIN YPL162C"/>
    <property type="match status" value="1"/>
</dbReference>
<name>A0AAV0AWM0_PHAPC</name>
<feature type="transmembrane region" description="Helical" evidence="2">
    <location>
        <begin position="115"/>
        <end position="139"/>
    </location>
</feature>
<feature type="transmembrane region" description="Helical" evidence="2">
    <location>
        <begin position="173"/>
        <end position="195"/>
    </location>
</feature>
<feature type="region of interest" description="Disordered" evidence="1">
    <location>
        <begin position="354"/>
        <end position="394"/>
    </location>
</feature>
<evidence type="ECO:0000313" key="4">
    <source>
        <dbReference type="Proteomes" id="UP001153365"/>
    </source>
</evidence>
<comment type="caution">
    <text evidence="3">The sequence shown here is derived from an EMBL/GenBank/DDBJ whole genome shotgun (WGS) entry which is preliminary data.</text>
</comment>
<evidence type="ECO:0000256" key="2">
    <source>
        <dbReference type="SAM" id="Phobius"/>
    </source>
</evidence>
<keyword evidence="4" id="KW-1185">Reference proteome</keyword>
<dbReference type="Pfam" id="PF12400">
    <property type="entry name" value="STIMATE"/>
    <property type="match status" value="1"/>
</dbReference>
<dbReference type="GO" id="GO:0016020">
    <property type="term" value="C:membrane"/>
    <property type="evidence" value="ECO:0007669"/>
    <property type="project" value="TreeGrafter"/>
</dbReference>
<keyword evidence="2" id="KW-1133">Transmembrane helix</keyword>
<accession>A0AAV0AWM0</accession>
<proteinExistence type="predicted"/>
<feature type="compositionally biased region" description="Acidic residues" evidence="1">
    <location>
        <begin position="287"/>
        <end position="296"/>
    </location>
</feature>
<gene>
    <name evidence="3" type="ORF">PPACK8108_LOCUS9482</name>
</gene>
<feature type="compositionally biased region" description="Basic and acidic residues" evidence="1">
    <location>
        <begin position="385"/>
        <end position="394"/>
    </location>
</feature>
<feature type="transmembrane region" description="Helical" evidence="2">
    <location>
        <begin position="87"/>
        <end position="109"/>
    </location>
</feature>
<evidence type="ECO:0000256" key="1">
    <source>
        <dbReference type="SAM" id="MobiDB-lite"/>
    </source>
</evidence>
<dbReference type="Proteomes" id="UP001153365">
    <property type="component" value="Unassembled WGS sequence"/>
</dbReference>
<dbReference type="InterPro" id="IPR022127">
    <property type="entry name" value="STIMATE/YPL162C"/>
</dbReference>
<reference evidence="3" key="1">
    <citation type="submission" date="2022-06" db="EMBL/GenBank/DDBJ databases">
        <authorList>
            <consortium name="SYNGENTA / RWTH Aachen University"/>
        </authorList>
    </citation>
    <scope>NUCLEOTIDE SEQUENCE</scope>
</reference>
<feature type="transmembrane region" description="Helical" evidence="2">
    <location>
        <begin position="215"/>
        <end position="240"/>
    </location>
</feature>
<dbReference type="PANTHER" id="PTHR31735">
    <property type="entry name" value="VACUOLAR MEMBRANE PROTEIN YPL162C"/>
    <property type="match status" value="1"/>
</dbReference>
<evidence type="ECO:0000313" key="3">
    <source>
        <dbReference type="EMBL" id="CAH7674581.1"/>
    </source>
</evidence>
<keyword evidence="2" id="KW-0472">Membrane</keyword>
<feature type="transmembrane region" description="Helical" evidence="2">
    <location>
        <begin position="43"/>
        <end position="66"/>
    </location>
</feature>
<dbReference type="AlphaFoldDB" id="A0AAV0AWM0"/>
<feature type="region of interest" description="Disordered" evidence="1">
    <location>
        <begin position="255"/>
        <end position="296"/>
    </location>
</feature>
<protein>
    <submittedName>
        <fullName evidence="3">Vaculolar membrane protein-domain-containing protein</fullName>
    </submittedName>
</protein>
<keyword evidence="2" id="KW-0812">Transmembrane</keyword>
<organism evidence="3 4">
    <name type="scientific">Phakopsora pachyrhizi</name>
    <name type="common">Asian soybean rust disease fungus</name>
    <dbReference type="NCBI Taxonomy" id="170000"/>
    <lineage>
        <taxon>Eukaryota</taxon>
        <taxon>Fungi</taxon>
        <taxon>Dikarya</taxon>
        <taxon>Basidiomycota</taxon>
        <taxon>Pucciniomycotina</taxon>
        <taxon>Pucciniomycetes</taxon>
        <taxon>Pucciniales</taxon>
        <taxon>Phakopsoraceae</taxon>
        <taxon>Phakopsora</taxon>
    </lineage>
</organism>
<dbReference type="EMBL" id="CALTRL010002053">
    <property type="protein sequence ID" value="CAH7674581.1"/>
    <property type="molecule type" value="Genomic_DNA"/>
</dbReference>
<sequence>MIQAKTSDYNQLFHLNSTSEGPILQSMAKTFNGPAMDTESCQLLGPFAIAIQALMALIIMASLLFKRHRENPKRKFKIWTADVSKQVIGQAFVHMLNVWISGSTSLLPSRGNPCALYFINIFIDTTIGVFILYVTLLFFTKSICKAFKNTPVNLGLCSGVYPNPFLVSWSKQLGIYLTSLVILKLLVIWIFWIGGEALIKFGDSLMESISLNAKVQILVVVMIGPTCLNVLQFLLIDSFLKHSPTQTRSRQIIVSSSDECDVDDHRKGSDPSSDPEAGFLANSTGDDGSDSEDNFEDRDQEYFDEHLIDGNQRSSQPSSSVTQSNLKRVLDPVFQTLKPCSHFKSLKSINKLSPPSIPGHSPHLLNPSRPKIILSPPTPSTSQEKTLKTTEIKSSLEERPVVQVDF</sequence>